<organism evidence="6 7">
    <name type="scientific">Deinococcus marmoris</name>
    <dbReference type="NCBI Taxonomy" id="249408"/>
    <lineage>
        <taxon>Bacteria</taxon>
        <taxon>Thermotogati</taxon>
        <taxon>Deinococcota</taxon>
        <taxon>Deinococci</taxon>
        <taxon>Deinococcales</taxon>
        <taxon>Deinococcaceae</taxon>
        <taxon>Deinococcus</taxon>
    </lineage>
</organism>
<dbReference type="Gene3D" id="3.40.50.1360">
    <property type="match status" value="1"/>
</dbReference>
<comment type="similarity">
    <text evidence="1">Belongs to the SorC transcriptional regulatory family.</text>
</comment>
<accession>A0A1U7NT82</accession>
<reference evidence="6 7" key="1">
    <citation type="submission" date="2017-01" db="EMBL/GenBank/DDBJ databases">
        <title>Genome Analysis of Deinococcus marmoris KOPRI26562.</title>
        <authorList>
            <person name="Kim J.H."/>
            <person name="Oh H.-M."/>
        </authorList>
    </citation>
    <scope>NUCLEOTIDE SEQUENCE [LARGE SCALE GENOMIC DNA]</scope>
    <source>
        <strain evidence="6 7">KOPRI26562</strain>
    </source>
</reference>
<dbReference type="EMBL" id="MSTI01000154">
    <property type="protein sequence ID" value="OLV16122.1"/>
    <property type="molecule type" value="Genomic_DNA"/>
</dbReference>
<dbReference type="PANTHER" id="PTHR34294">
    <property type="entry name" value="TRANSCRIPTIONAL REGULATOR-RELATED"/>
    <property type="match status" value="1"/>
</dbReference>
<evidence type="ECO:0000259" key="5">
    <source>
        <dbReference type="PROSITE" id="PS50943"/>
    </source>
</evidence>
<keyword evidence="3" id="KW-0238">DNA-binding</keyword>
<dbReference type="InterPro" id="IPR036388">
    <property type="entry name" value="WH-like_DNA-bd_sf"/>
</dbReference>
<feature type="domain" description="HTH cro/C1-type" evidence="5">
    <location>
        <begin position="30"/>
        <end position="52"/>
    </location>
</feature>
<proteinExistence type="inferred from homology"/>
<keyword evidence="7" id="KW-1185">Reference proteome</keyword>
<dbReference type="Pfam" id="PF04198">
    <property type="entry name" value="Sugar-bind"/>
    <property type="match status" value="1"/>
</dbReference>
<dbReference type="InterPro" id="IPR001387">
    <property type="entry name" value="Cro/C1-type_HTH"/>
</dbReference>
<dbReference type="GO" id="GO:0003677">
    <property type="term" value="F:DNA binding"/>
    <property type="evidence" value="ECO:0007669"/>
    <property type="project" value="UniProtKB-KW"/>
</dbReference>
<evidence type="ECO:0000256" key="4">
    <source>
        <dbReference type="ARBA" id="ARBA00023163"/>
    </source>
</evidence>
<dbReference type="OrthoDB" id="9793820at2"/>
<dbReference type="Gene3D" id="1.10.10.10">
    <property type="entry name" value="Winged helix-like DNA-binding domain superfamily/Winged helix DNA-binding domain"/>
    <property type="match status" value="1"/>
</dbReference>
<dbReference type="InterPro" id="IPR051054">
    <property type="entry name" value="SorC_transcr_regulators"/>
</dbReference>
<dbReference type="InterPro" id="IPR037171">
    <property type="entry name" value="NagB/RpiA_transferase-like"/>
</dbReference>
<evidence type="ECO:0000313" key="7">
    <source>
        <dbReference type="Proteomes" id="UP000186607"/>
    </source>
</evidence>
<sequence length="339" mass="36432">MSLTPNYSVPLDRYNSDELTSLATLYYIDGLTQEELSKKFGVSRATVGRMLRRAQNEGIVEIRVRQSPKQSDDVERALVQRFGILRAILTPDHADPEKQRGMLASLVAGYLDKTLQDGMIVAVGMGRNINAVSDHAISTAPRECAFVCAIGGTYQGGEAMNPDHIARRLAAQFGGQSETLYAPALMGSPEVARQLSANPTVRQTLDKARRADLALVGVGDMSADSNMVRMGWFSPSELAEAKRIGTVGDLMGYDFLDIHGRSAATQIQGRVVGLSVNDLKRIPNVIAMASEPSKVTAILGALRTGAINTLATSVSNATTLLQMEDAINIGRQQIVGEGK</sequence>
<evidence type="ECO:0000256" key="2">
    <source>
        <dbReference type="ARBA" id="ARBA00023015"/>
    </source>
</evidence>
<dbReference type="GO" id="GO:0003700">
    <property type="term" value="F:DNA-binding transcription factor activity"/>
    <property type="evidence" value="ECO:0007669"/>
    <property type="project" value="InterPro"/>
</dbReference>
<keyword evidence="2" id="KW-0805">Transcription regulation</keyword>
<dbReference type="InterPro" id="IPR000835">
    <property type="entry name" value="HTH_MarR-typ"/>
</dbReference>
<dbReference type="STRING" id="249408.BOO71_0012781"/>
<protein>
    <submittedName>
        <fullName evidence="6">Transcriptional regulator of sorbose uptake and utilization</fullName>
    </submittedName>
</protein>
<dbReference type="SUPFAM" id="SSF100950">
    <property type="entry name" value="NagB/RpiA/CoA transferase-like"/>
    <property type="match status" value="1"/>
</dbReference>
<evidence type="ECO:0000313" key="6">
    <source>
        <dbReference type="EMBL" id="OLV16122.1"/>
    </source>
</evidence>
<dbReference type="AlphaFoldDB" id="A0A1U7NT82"/>
<dbReference type="Proteomes" id="UP000186607">
    <property type="component" value="Unassembled WGS sequence"/>
</dbReference>
<dbReference type="InterPro" id="IPR007324">
    <property type="entry name" value="Sugar-bd_dom_put"/>
</dbReference>
<dbReference type="SUPFAM" id="SSF46689">
    <property type="entry name" value="Homeodomain-like"/>
    <property type="match status" value="1"/>
</dbReference>
<name>A0A1U7NT82_9DEIO</name>
<dbReference type="InterPro" id="IPR009057">
    <property type="entry name" value="Homeodomain-like_sf"/>
</dbReference>
<dbReference type="PANTHER" id="PTHR34294:SF12">
    <property type="entry name" value="SUGAR-BINDING TRANSCRIPTIONAL REGULATOR"/>
    <property type="match status" value="1"/>
</dbReference>
<comment type="caution">
    <text evidence="6">The sequence shown here is derived from an EMBL/GenBank/DDBJ whole genome shotgun (WGS) entry which is preliminary data.</text>
</comment>
<dbReference type="PROSITE" id="PS50943">
    <property type="entry name" value="HTH_CROC1"/>
    <property type="match status" value="1"/>
</dbReference>
<evidence type="ECO:0000256" key="3">
    <source>
        <dbReference type="ARBA" id="ARBA00023125"/>
    </source>
</evidence>
<dbReference type="GO" id="GO:0030246">
    <property type="term" value="F:carbohydrate binding"/>
    <property type="evidence" value="ECO:0007669"/>
    <property type="project" value="InterPro"/>
</dbReference>
<dbReference type="Pfam" id="PF01047">
    <property type="entry name" value="MarR"/>
    <property type="match status" value="1"/>
</dbReference>
<gene>
    <name evidence="6" type="ORF">BOO71_0012781</name>
</gene>
<keyword evidence="4" id="KW-0804">Transcription</keyword>
<evidence type="ECO:0000256" key="1">
    <source>
        <dbReference type="ARBA" id="ARBA00010466"/>
    </source>
</evidence>
<dbReference type="RefSeq" id="WP_075836062.1">
    <property type="nucleotide sequence ID" value="NZ_MSTI01000154.1"/>
</dbReference>